<proteinExistence type="predicted"/>
<dbReference type="EMBL" id="JACHIN010000030">
    <property type="protein sequence ID" value="MBB5085047.1"/>
    <property type="molecule type" value="Genomic_DNA"/>
</dbReference>
<name>A0A7W8ENF8_9ACTN</name>
<evidence type="ECO:0000313" key="1">
    <source>
        <dbReference type="EMBL" id="MBB5085047.1"/>
    </source>
</evidence>
<dbReference type="Proteomes" id="UP000568380">
    <property type="component" value="Unassembled WGS sequence"/>
</dbReference>
<dbReference type="AlphaFoldDB" id="A0A7W8ENF8"/>
<accession>A0A7W8ENF8</accession>
<dbReference type="RefSeq" id="WP_184976132.1">
    <property type="nucleotide sequence ID" value="NZ_JACHIN010000030.1"/>
</dbReference>
<organism evidence="1 2">
    <name type="scientific">Nonomuraea endophytica</name>
    <dbReference type="NCBI Taxonomy" id="714136"/>
    <lineage>
        <taxon>Bacteria</taxon>
        <taxon>Bacillati</taxon>
        <taxon>Actinomycetota</taxon>
        <taxon>Actinomycetes</taxon>
        <taxon>Streptosporangiales</taxon>
        <taxon>Streptosporangiaceae</taxon>
        <taxon>Nonomuraea</taxon>
    </lineage>
</organism>
<reference evidence="1 2" key="1">
    <citation type="submission" date="2020-08" db="EMBL/GenBank/DDBJ databases">
        <title>Genomic Encyclopedia of Type Strains, Phase IV (KMG-IV): sequencing the most valuable type-strain genomes for metagenomic binning, comparative biology and taxonomic classification.</title>
        <authorList>
            <person name="Goeker M."/>
        </authorList>
    </citation>
    <scope>NUCLEOTIDE SEQUENCE [LARGE SCALE GENOMIC DNA]</scope>
    <source>
        <strain evidence="1 2">DSM 45385</strain>
    </source>
</reference>
<protein>
    <submittedName>
        <fullName evidence="1">Uncharacterized protein</fullName>
    </submittedName>
</protein>
<evidence type="ECO:0000313" key="2">
    <source>
        <dbReference type="Proteomes" id="UP000568380"/>
    </source>
</evidence>
<comment type="caution">
    <text evidence="1">The sequence shown here is derived from an EMBL/GenBank/DDBJ whole genome shotgun (WGS) entry which is preliminary data.</text>
</comment>
<gene>
    <name evidence="1" type="ORF">HNR40_010560</name>
</gene>
<sequence>MQEADAALSELPADFASVTGERLVNLITRFRDHPGLEHLLNQLDERERRLNPGWDWRQLETDQDRQITALIASGMDQLDAYAQVYRLDVDDLHRQQARAHLHTQRLPGESADALARRLYGEWIEAQFLAAEHATRGVLVNKRGRAHGVDGRSLLHGSPRRAAAYASEELKAWWHTHPRLTLTEFRAQLLHRDADVKAARRHQEDRT</sequence>
<keyword evidence="2" id="KW-1185">Reference proteome</keyword>